<dbReference type="CDD" id="cd20066">
    <property type="entry name" value="FH_FOXP3"/>
    <property type="match status" value="1"/>
</dbReference>
<proteinExistence type="predicted"/>
<dbReference type="InterPro" id="IPR030456">
    <property type="entry name" value="TF_fork_head_CS_2"/>
</dbReference>
<dbReference type="PROSITE" id="PS00658">
    <property type="entry name" value="FORK_HEAD_2"/>
    <property type="match status" value="1"/>
</dbReference>
<dbReference type="InterPro" id="IPR001766">
    <property type="entry name" value="Fork_head_dom"/>
</dbReference>
<dbReference type="GO" id="GO:0008270">
    <property type="term" value="F:zinc ion binding"/>
    <property type="evidence" value="ECO:0007669"/>
    <property type="project" value="UniProtKB-KW"/>
</dbReference>
<sequence length="255" mass="30268">MCLTNKCKHSVAHTVFLENLHYFIFSHVCSLYSSSQKIPEAPNTLFVNRMCKWPGCEEVFEEYGQFLKHLYRDHSPDEKSLAQWRVQREVVLQLQNQVYLYCGGWQHIIKNILPTTLIYISMLQNGVFYISIKYNTNIIHIKMVPAEYYKYSNIRPPYTYASLIRWAILESPEKQLTLNEIYHWFMKMFAFFRYNTATWKNAVRHNLSLHKCFVRVEGGKGAVWTVDEAEFQRRRGQKFNSLGLCNCPENCQQHL</sequence>
<dbReference type="PROSITE" id="PS50039">
    <property type="entry name" value="FORK_HEAD_3"/>
    <property type="match status" value="1"/>
</dbReference>
<evidence type="ECO:0000313" key="12">
    <source>
        <dbReference type="Ensembl" id="ENSECRP00000028651.1"/>
    </source>
</evidence>
<evidence type="ECO:0000256" key="9">
    <source>
        <dbReference type="ARBA" id="ARBA00023242"/>
    </source>
</evidence>
<dbReference type="Gene3D" id="1.20.5.340">
    <property type="match status" value="1"/>
</dbReference>
<keyword evidence="7 10" id="KW-0238">DNA-binding</keyword>
<dbReference type="Ensembl" id="ENSECRT00000029261.1">
    <property type="protein sequence ID" value="ENSECRP00000028651.1"/>
    <property type="gene ID" value="ENSECRG00000019376.1"/>
</dbReference>
<dbReference type="SMART" id="SM00339">
    <property type="entry name" value="FH"/>
    <property type="match status" value="1"/>
</dbReference>
<dbReference type="Pfam" id="PF16159">
    <property type="entry name" value="FOXP-CC"/>
    <property type="match status" value="1"/>
</dbReference>
<dbReference type="FunFam" id="1.10.10.10:FF:000010">
    <property type="entry name" value="Forkhead box P2 isoform B"/>
    <property type="match status" value="1"/>
</dbReference>
<evidence type="ECO:0000256" key="10">
    <source>
        <dbReference type="PROSITE-ProRule" id="PRU00089"/>
    </source>
</evidence>
<dbReference type="InterPro" id="IPR047413">
    <property type="entry name" value="FH_FOXP3"/>
</dbReference>
<evidence type="ECO:0000256" key="2">
    <source>
        <dbReference type="ARBA" id="ARBA00022491"/>
    </source>
</evidence>
<evidence type="ECO:0000256" key="8">
    <source>
        <dbReference type="ARBA" id="ARBA00023163"/>
    </source>
</evidence>
<dbReference type="InterPro" id="IPR050998">
    <property type="entry name" value="FOXP"/>
</dbReference>
<dbReference type="AlphaFoldDB" id="A0A8C4T8I7"/>
<feature type="domain" description="Fork-head" evidence="11">
    <location>
        <begin position="155"/>
        <end position="241"/>
    </location>
</feature>
<keyword evidence="13" id="KW-1185">Reference proteome</keyword>
<accession>A0A8C4T8I7</accession>
<dbReference type="Pfam" id="PF00250">
    <property type="entry name" value="Forkhead"/>
    <property type="match status" value="1"/>
</dbReference>
<keyword evidence="8" id="KW-0804">Transcription</keyword>
<dbReference type="GO" id="GO:0001227">
    <property type="term" value="F:DNA-binding transcription repressor activity, RNA polymerase II-specific"/>
    <property type="evidence" value="ECO:0007669"/>
    <property type="project" value="TreeGrafter"/>
</dbReference>
<dbReference type="PANTHER" id="PTHR45796">
    <property type="entry name" value="FORKHEAD BOX P, ISOFORM C"/>
    <property type="match status" value="1"/>
</dbReference>
<evidence type="ECO:0000256" key="5">
    <source>
        <dbReference type="ARBA" id="ARBA00022833"/>
    </source>
</evidence>
<keyword evidence="9 10" id="KW-0539">Nucleus</keyword>
<name>A0A8C4T8I7_ERPCA</name>
<evidence type="ECO:0000256" key="1">
    <source>
        <dbReference type="ARBA" id="ARBA00004123"/>
    </source>
</evidence>
<feature type="DNA-binding region" description="Fork-head" evidence="10">
    <location>
        <begin position="155"/>
        <end position="241"/>
    </location>
</feature>
<dbReference type="InterPro" id="IPR036390">
    <property type="entry name" value="WH_DNA-bd_sf"/>
</dbReference>
<dbReference type="PRINTS" id="PR00053">
    <property type="entry name" value="FORKHEAD"/>
</dbReference>
<dbReference type="PANTHER" id="PTHR45796:SF2">
    <property type="entry name" value="FORKHEAD BOX P3"/>
    <property type="match status" value="1"/>
</dbReference>
<dbReference type="Proteomes" id="UP000694620">
    <property type="component" value="Chromosome 11"/>
</dbReference>
<evidence type="ECO:0000256" key="6">
    <source>
        <dbReference type="ARBA" id="ARBA00023015"/>
    </source>
</evidence>
<reference evidence="12" key="2">
    <citation type="submission" date="2025-08" db="UniProtKB">
        <authorList>
            <consortium name="Ensembl"/>
        </authorList>
    </citation>
    <scope>IDENTIFICATION</scope>
</reference>
<keyword evidence="2" id="KW-0678">Repressor</keyword>
<evidence type="ECO:0000256" key="4">
    <source>
        <dbReference type="ARBA" id="ARBA00022771"/>
    </source>
</evidence>
<reference evidence="12" key="1">
    <citation type="submission" date="2021-06" db="EMBL/GenBank/DDBJ databases">
        <authorList>
            <consortium name="Wellcome Sanger Institute Data Sharing"/>
        </authorList>
    </citation>
    <scope>NUCLEOTIDE SEQUENCE [LARGE SCALE GENOMIC DNA]</scope>
</reference>
<dbReference type="PROSITE" id="PS00028">
    <property type="entry name" value="ZINC_FINGER_C2H2_1"/>
    <property type="match status" value="1"/>
</dbReference>
<keyword evidence="6" id="KW-0805">Transcription regulation</keyword>
<evidence type="ECO:0000256" key="7">
    <source>
        <dbReference type="ARBA" id="ARBA00023125"/>
    </source>
</evidence>
<keyword evidence="5" id="KW-0862">Zinc</keyword>
<keyword evidence="4" id="KW-0863">Zinc-finger</keyword>
<dbReference type="GO" id="GO:0005634">
    <property type="term" value="C:nucleus"/>
    <property type="evidence" value="ECO:0007669"/>
    <property type="project" value="UniProtKB-SubCell"/>
</dbReference>
<reference evidence="12" key="3">
    <citation type="submission" date="2025-09" db="UniProtKB">
        <authorList>
            <consortium name="Ensembl"/>
        </authorList>
    </citation>
    <scope>IDENTIFICATION</scope>
</reference>
<dbReference type="Gene3D" id="1.10.10.10">
    <property type="entry name" value="Winged helix-like DNA-binding domain superfamily/Winged helix DNA-binding domain"/>
    <property type="match status" value="1"/>
</dbReference>
<evidence type="ECO:0000313" key="13">
    <source>
        <dbReference type="Proteomes" id="UP000694620"/>
    </source>
</evidence>
<dbReference type="InterPro" id="IPR013087">
    <property type="entry name" value="Znf_C2H2_type"/>
</dbReference>
<dbReference type="SUPFAM" id="SSF46785">
    <property type="entry name" value="Winged helix' DNA-binding domain"/>
    <property type="match status" value="1"/>
</dbReference>
<keyword evidence="3" id="KW-0479">Metal-binding</keyword>
<dbReference type="GO" id="GO:0000978">
    <property type="term" value="F:RNA polymerase II cis-regulatory region sequence-specific DNA binding"/>
    <property type="evidence" value="ECO:0007669"/>
    <property type="project" value="TreeGrafter"/>
</dbReference>
<dbReference type="GeneTree" id="ENSGT00940000161807"/>
<comment type="subcellular location">
    <subcellularLocation>
        <location evidence="1 10">Nucleus</location>
    </subcellularLocation>
</comment>
<evidence type="ECO:0000256" key="3">
    <source>
        <dbReference type="ARBA" id="ARBA00022723"/>
    </source>
</evidence>
<dbReference type="InterPro" id="IPR032354">
    <property type="entry name" value="FOXP-CC"/>
</dbReference>
<organism evidence="12 13">
    <name type="scientific">Erpetoichthys calabaricus</name>
    <name type="common">Rope fish</name>
    <name type="synonym">Calamoichthys calabaricus</name>
    <dbReference type="NCBI Taxonomy" id="27687"/>
    <lineage>
        <taxon>Eukaryota</taxon>
        <taxon>Metazoa</taxon>
        <taxon>Chordata</taxon>
        <taxon>Craniata</taxon>
        <taxon>Vertebrata</taxon>
        <taxon>Euteleostomi</taxon>
        <taxon>Actinopterygii</taxon>
        <taxon>Polypteriformes</taxon>
        <taxon>Polypteridae</taxon>
        <taxon>Erpetoichthys</taxon>
    </lineage>
</organism>
<evidence type="ECO:0000259" key="11">
    <source>
        <dbReference type="PROSITE" id="PS50039"/>
    </source>
</evidence>
<dbReference type="InterPro" id="IPR036388">
    <property type="entry name" value="WH-like_DNA-bd_sf"/>
</dbReference>
<protein>
    <recommendedName>
        <fullName evidence="11">Fork-head domain-containing protein</fullName>
    </recommendedName>
</protein>